<keyword evidence="2" id="KW-1185">Reference proteome</keyword>
<dbReference type="AlphaFoldDB" id="A0A834XV12"/>
<evidence type="ECO:0000313" key="2">
    <source>
        <dbReference type="Proteomes" id="UP000639338"/>
    </source>
</evidence>
<accession>A0A834XV12</accession>
<comment type="caution">
    <text evidence="1">The sequence shown here is derived from an EMBL/GenBank/DDBJ whole genome shotgun (WGS) entry which is preliminary data.</text>
</comment>
<dbReference type="Proteomes" id="UP000639338">
    <property type="component" value="Unassembled WGS sequence"/>
</dbReference>
<name>A0A834XV12_APHGI</name>
<organism evidence="1 2">
    <name type="scientific">Aphidius gifuensis</name>
    <name type="common">Parasitoid wasp</name>
    <dbReference type="NCBI Taxonomy" id="684658"/>
    <lineage>
        <taxon>Eukaryota</taxon>
        <taxon>Metazoa</taxon>
        <taxon>Ecdysozoa</taxon>
        <taxon>Arthropoda</taxon>
        <taxon>Hexapoda</taxon>
        <taxon>Insecta</taxon>
        <taxon>Pterygota</taxon>
        <taxon>Neoptera</taxon>
        <taxon>Endopterygota</taxon>
        <taxon>Hymenoptera</taxon>
        <taxon>Apocrita</taxon>
        <taxon>Ichneumonoidea</taxon>
        <taxon>Braconidae</taxon>
        <taxon>Aphidiinae</taxon>
        <taxon>Aphidius</taxon>
    </lineage>
</organism>
<reference evidence="1 2" key="1">
    <citation type="submission" date="2020-08" db="EMBL/GenBank/DDBJ databases">
        <title>Aphidius gifuensis genome sequencing and assembly.</title>
        <authorList>
            <person name="Du Z."/>
        </authorList>
    </citation>
    <scope>NUCLEOTIDE SEQUENCE [LARGE SCALE GENOMIC DNA]</scope>
    <source>
        <strain evidence="1">YNYX2018</strain>
        <tissue evidence="1">Adults</tissue>
    </source>
</reference>
<dbReference type="EMBL" id="JACMRX010000003">
    <property type="protein sequence ID" value="KAF7992676.1"/>
    <property type="molecule type" value="Genomic_DNA"/>
</dbReference>
<sequence length="121" mass="14201">MELKKKASCRKNEGHTNFCLNLSKDEAEKCGVKYKIKITEFLDSINWRGPKYNDDFEAIKCEEIMNIIYNDYNATVYEINNNLDKSLNSTLEYFDQCMNKNVPNIILLNNNETQFGNFYSN</sequence>
<evidence type="ECO:0000313" key="1">
    <source>
        <dbReference type="EMBL" id="KAF7992676.1"/>
    </source>
</evidence>
<proteinExistence type="predicted"/>
<gene>
    <name evidence="1" type="ORF">HCN44_005020</name>
</gene>
<protein>
    <submittedName>
        <fullName evidence="1">Uncharacterized protein</fullName>
    </submittedName>
</protein>